<name>A0ABU1IA05_9BURK</name>
<evidence type="ECO:0000256" key="2">
    <source>
        <dbReference type="ARBA" id="ARBA00023125"/>
    </source>
</evidence>
<evidence type="ECO:0000256" key="3">
    <source>
        <dbReference type="ARBA" id="ARBA00023163"/>
    </source>
</evidence>
<dbReference type="PANTHER" id="PTHR43537:SF45">
    <property type="entry name" value="GNTR FAMILY REGULATORY PROTEIN"/>
    <property type="match status" value="1"/>
</dbReference>
<dbReference type="SMART" id="SM00895">
    <property type="entry name" value="FCD"/>
    <property type="match status" value="1"/>
</dbReference>
<dbReference type="SMART" id="SM00345">
    <property type="entry name" value="HTH_GNTR"/>
    <property type="match status" value="1"/>
</dbReference>
<evidence type="ECO:0000313" key="5">
    <source>
        <dbReference type="EMBL" id="MDR6214053.1"/>
    </source>
</evidence>
<keyword evidence="2 5" id="KW-0238">DNA-binding</keyword>
<dbReference type="InterPro" id="IPR000524">
    <property type="entry name" value="Tscrpt_reg_HTH_GntR"/>
</dbReference>
<dbReference type="PANTHER" id="PTHR43537">
    <property type="entry name" value="TRANSCRIPTIONAL REGULATOR, GNTR FAMILY"/>
    <property type="match status" value="1"/>
</dbReference>
<keyword evidence="1" id="KW-0805">Transcription regulation</keyword>
<dbReference type="InterPro" id="IPR036390">
    <property type="entry name" value="WH_DNA-bd_sf"/>
</dbReference>
<dbReference type="PROSITE" id="PS50949">
    <property type="entry name" value="HTH_GNTR"/>
    <property type="match status" value="1"/>
</dbReference>
<dbReference type="SUPFAM" id="SSF48008">
    <property type="entry name" value="GntR ligand-binding domain-like"/>
    <property type="match status" value="1"/>
</dbReference>
<keyword evidence="6" id="KW-1185">Reference proteome</keyword>
<dbReference type="RefSeq" id="WP_309828019.1">
    <property type="nucleotide sequence ID" value="NZ_JAVIZX010000001.1"/>
</dbReference>
<gene>
    <name evidence="5" type="ORF">QE399_001742</name>
</gene>
<dbReference type="Gene3D" id="1.20.120.530">
    <property type="entry name" value="GntR ligand-binding domain-like"/>
    <property type="match status" value="1"/>
</dbReference>
<comment type="caution">
    <text evidence="5">The sequence shown here is derived from an EMBL/GenBank/DDBJ whole genome shotgun (WGS) entry which is preliminary data.</text>
</comment>
<dbReference type="Pfam" id="PF00392">
    <property type="entry name" value="GntR"/>
    <property type="match status" value="1"/>
</dbReference>
<dbReference type="InterPro" id="IPR036388">
    <property type="entry name" value="WH-like_DNA-bd_sf"/>
</dbReference>
<sequence>MKPTTHKLDRTRQAAPQVFEWLREAIIALELAPGTPLARAELAERFELSQTPVRDALIRLSEEGLVDIYPQHATLVSRIDLHSAEQAQFLRCSIELEVVRTLATVGDAALAERLTAMVDMQAALAGTGGETFIAADQAFHRAMYEAAGVPDLYELVRRRSGHLDRLRRLDLPSPGNSERVVRDHRRIVEALARREPEAAQAALRAHLSGTLGRVADIRTRHPEYVAG</sequence>
<dbReference type="Gene3D" id="1.10.10.10">
    <property type="entry name" value="Winged helix-like DNA-binding domain superfamily/Winged helix DNA-binding domain"/>
    <property type="match status" value="1"/>
</dbReference>
<dbReference type="InterPro" id="IPR008920">
    <property type="entry name" value="TF_FadR/GntR_C"/>
</dbReference>
<dbReference type="SUPFAM" id="SSF46785">
    <property type="entry name" value="Winged helix' DNA-binding domain"/>
    <property type="match status" value="1"/>
</dbReference>
<dbReference type="GO" id="GO:0003677">
    <property type="term" value="F:DNA binding"/>
    <property type="evidence" value="ECO:0007669"/>
    <property type="project" value="UniProtKB-KW"/>
</dbReference>
<dbReference type="Pfam" id="PF07729">
    <property type="entry name" value="FCD"/>
    <property type="match status" value="1"/>
</dbReference>
<dbReference type="EMBL" id="JAVIZX010000001">
    <property type="protein sequence ID" value="MDR6214053.1"/>
    <property type="molecule type" value="Genomic_DNA"/>
</dbReference>
<reference evidence="5 6" key="1">
    <citation type="submission" date="2023-08" db="EMBL/GenBank/DDBJ databases">
        <title>Functional and genomic diversity of the sorghum phyllosphere microbiome.</title>
        <authorList>
            <person name="Shade A."/>
        </authorList>
    </citation>
    <scope>NUCLEOTIDE SEQUENCE [LARGE SCALE GENOMIC DNA]</scope>
    <source>
        <strain evidence="5 6">SORGH_AS_0335</strain>
    </source>
</reference>
<dbReference type="Proteomes" id="UP001267710">
    <property type="component" value="Unassembled WGS sequence"/>
</dbReference>
<organism evidence="5 6">
    <name type="scientific">Paracidovorax wautersii</name>
    <dbReference type="NCBI Taxonomy" id="1177982"/>
    <lineage>
        <taxon>Bacteria</taxon>
        <taxon>Pseudomonadati</taxon>
        <taxon>Pseudomonadota</taxon>
        <taxon>Betaproteobacteria</taxon>
        <taxon>Burkholderiales</taxon>
        <taxon>Comamonadaceae</taxon>
        <taxon>Paracidovorax</taxon>
    </lineage>
</organism>
<evidence type="ECO:0000313" key="6">
    <source>
        <dbReference type="Proteomes" id="UP001267710"/>
    </source>
</evidence>
<protein>
    <submittedName>
        <fullName evidence="5">DNA-binding GntR family transcriptional regulator</fullName>
    </submittedName>
</protein>
<feature type="domain" description="HTH gntR-type" evidence="4">
    <location>
        <begin position="12"/>
        <end position="79"/>
    </location>
</feature>
<evidence type="ECO:0000259" key="4">
    <source>
        <dbReference type="PROSITE" id="PS50949"/>
    </source>
</evidence>
<accession>A0ABU1IA05</accession>
<keyword evidence="3" id="KW-0804">Transcription</keyword>
<proteinExistence type="predicted"/>
<evidence type="ECO:0000256" key="1">
    <source>
        <dbReference type="ARBA" id="ARBA00023015"/>
    </source>
</evidence>
<dbReference type="InterPro" id="IPR011711">
    <property type="entry name" value="GntR_C"/>
</dbReference>